<accession>A0ABD0L2V3</accession>
<dbReference type="EMBL" id="JACVVK020000092">
    <property type="protein sequence ID" value="KAK7493548.1"/>
    <property type="molecule type" value="Genomic_DNA"/>
</dbReference>
<dbReference type="AlphaFoldDB" id="A0ABD0L2V3"/>
<keyword evidence="2" id="KW-1185">Reference proteome</keyword>
<organism evidence="1 2">
    <name type="scientific">Batillaria attramentaria</name>
    <dbReference type="NCBI Taxonomy" id="370345"/>
    <lineage>
        <taxon>Eukaryota</taxon>
        <taxon>Metazoa</taxon>
        <taxon>Spiralia</taxon>
        <taxon>Lophotrochozoa</taxon>
        <taxon>Mollusca</taxon>
        <taxon>Gastropoda</taxon>
        <taxon>Caenogastropoda</taxon>
        <taxon>Sorbeoconcha</taxon>
        <taxon>Cerithioidea</taxon>
        <taxon>Batillariidae</taxon>
        <taxon>Batillaria</taxon>
    </lineage>
</organism>
<name>A0ABD0L2V3_9CAEN</name>
<proteinExistence type="predicted"/>
<reference evidence="1 2" key="1">
    <citation type="journal article" date="2023" name="Sci. Data">
        <title>Genome assembly of the Korean intertidal mud-creeper Batillaria attramentaria.</title>
        <authorList>
            <person name="Patra A.K."/>
            <person name="Ho P.T."/>
            <person name="Jun S."/>
            <person name="Lee S.J."/>
            <person name="Kim Y."/>
            <person name="Won Y.J."/>
        </authorList>
    </citation>
    <scope>NUCLEOTIDE SEQUENCE [LARGE SCALE GENOMIC DNA]</scope>
    <source>
        <strain evidence="1">Wonlab-2016</strain>
    </source>
</reference>
<evidence type="ECO:0000313" key="1">
    <source>
        <dbReference type="EMBL" id="KAK7493548.1"/>
    </source>
</evidence>
<sequence length="122" mass="13643">MLEEAWSDDTRVGWGEGGRDVQVAIMCHFGNVTPLPLSELHLLEATHRGDSGICEFRRRHPYKVYICMSIMICLPRKQSQAAKASAPSAISQTEELISSLGVRIHFTSILSVSRVSMDIQRE</sequence>
<evidence type="ECO:0000313" key="2">
    <source>
        <dbReference type="Proteomes" id="UP001519460"/>
    </source>
</evidence>
<dbReference type="Proteomes" id="UP001519460">
    <property type="component" value="Unassembled WGS sequence"/>
</dbReference>
<gene>
    <name evidence="1" type="ORF">BaRGS_00015259</name>
</gene>
<comment type="caution">
    <text evidence="1">The sequence shown here is derived from an EMBL/GenBank/DDBJ whole genome shotgun (WGS) entry which is preliminary data.</text>
</comment>
<protein>
    <submittedName>
        <fullName evidence="1">Uncharacterized protein</fullName>
    </submittedName>
</protein>